<keyword evidence="7" id="KW-0645">Protease</keyword>
<dbReference type="GO" id="GO:0008233">
    <property type="term" value="F:peptidase activity"/>
    <property type="evidence" value="ECO:0007669"/>
    <property type="project" value="UniProtKB-KW"/>
</dbReference>
<evidence type="ECO:0000313" key="8">
    <source>
        <dbReference type="Proteomes" id="UP000034894"/>
    </source>
</evidence>
<protein>
    <submittedName>
        <fullName evidence="7">Negative regulator of genetic competence ClpC/ATP-dependent Clp protease ATP-binding subunit ClpC</fullName>
    </submittedName>
</protein>
<evidence type="ECO:0000256" key="3">
    <source>
        <dbReference type="ARBA" id="ARBA00023186"/>
    </source>
</evidence>
<evidence type="ECO:0000313" key="7">
    <source>
        <dbReference type="EMBL" id="KKS97565.1"/>
    </source>
</evidence>
<sequence length="815" mass="92644">MNNLEDFLNWHYSRIWPRLTDHFFNLVLFSYYFSGIPHHLPNLLAPWKRIRAVKGRGFQLSNYASVVGFNLTSRFMGFFLRLTAIFTGLTMMLLLPFLYLPVLIGWLLLPFVSLPFYVSRKKNFNEETAEIMQALGNGQYLKKFCLSQTGRFCLIRLGLDPGSIIAKLPPFSILPMTTPDNAENLYNQIYENLSFLPEISANKISKDDFFTCLNWYRRLESLTLRPLLEDKKRIRALPGIGIDWSYGYTVELDKYAHDLTAEPTPFPFLLGRDAEIKKMERALLKSENKNVMLIGVPGIARHMLVETLARHLYLGMSEKELSHKRIMKVDMHALCSDKKNLQEIKAVFSQIYEESEKAGNIILFIDDFDKYASEGEGRLNLTDVIEKFARSSIGLIGLTTPDDYHQFLEKNSLLGGLFEEIFLLAPDLKTVITELEISIVPVLERRYNTVISLAAVKKTVEDADRYLTATPFPGKAIELLENAIIASNRNKFIRSDDIDKYLTEKLKIPIGKLLEGEKEKLANLEDYLHRRIINQQMAIRMIASALRRARMNVSSSEKPIGSFLFLGPTGVGKTETAKALSSVYYGGEDKMLRFDMSQYQGEEGMARLIGSSAGQKAGELTTKLSVNPFSLLLFDEIEKAPKEIQHLFLTLLDEGYLHDASGKKIDCRQTIIIATSNAGSEYIREQVAAEASPQKLQDQIVDHVLREKIFSPEFLNRFDGTVVFTPLSQGHLRQVARLMLENLNSRIAQKAIRVNPSDELVNYLASTGNSREFGARAMRRTIETTLEDYIAKRLLDGKLKEGSQITVDPNLLTDY</sequence>
<dbReference type="Gene3D" id="3.40.50.300">
    <property type="entry name" value="P-loop containing nucleotide triphosphate hydrolases"/>
    <property type="match status" value="2"/>
</dbReference>
<dbReference type="PANTHER" id="PTHR11638">
    <property type="entry name" value="ATP-DEPENDENT CLP PROTEASE"/>
    <property type="match status" value="1"/>
</dbReference>
<organism evidence="7 8">
    <name type="scientific">Candidatus Gottesmanbacteria bacterium GW2011_GWA2_43_14</name>
    <dbReference type="NCBI Taxonomy" id="1618443"/>
    <lineage>
        <taxon>Bacteria</taxon>
        <taxon>Candidatus Gottesmaniibacteriota</taxon>
    </lineage>
</organism>
<dbReference type="Proteomes" id="UP000034894">
    <property type="component" value="Unassembled WGS sequence"/>
</dbReference>
<dbReference type="Gene3D" id="1.10.8.60">
    <property type="match status" value="2"/>
</dbReference>
<feature type="domain" description="AAA+ ATPase" evidence="5">
    <location>
        <begin position="559"/>
        <end position="702"/>
    </location>
</feature>
<dbReference type="PATRIC" id="fig|1618443.3.peg.1026"/>
<evidence type="ECO:0000259" key="6">
    <source>
        <dbReference type="SMART" id="SM01086"/>
    </source>
</evidence>
<dbReference type="InterPro" id="IPR001270">
    <property type="entry name" value="ClpA/B"/>
</dbReference>
<keyword evidence="4" id="KW-1133">Transmembrane helix</keyword>
<dbReference type="InterPro" id="IPR003593">
    <property type="entry name" value="AAA+_ATPase"/>
</dbReference>
<evidence type="ECO:0000259" key="5">
    <source>
        <dbReference type="SMART" id="SM00382"/>
    </source>
</evidence>
<keyword evidence="4" id="KW-0472">Membrane</keyword>
<dbReference type="CDD" id="cd19499">
    <property type="entry name" value="RecA-like_ClpB_Hsp104-like"/>
    <property type="match status" value="1"/>
</dbReference>
<dbReference type="Pfam" id="PF07724">
    <property type="entry name" value="AAA_2"/>
    <property type="match status" value="1"/>
</dbReference>
<dbReference type="PRINTS" id="PR00300">
    <property type="entry name" value="CLPPROTEASEA"/>
</dbReference>
<feature type="transmembrane region" description="Helical" evidence="4">
    <location>
        <begin position="23"/>
        <end position="40"/>
    </location>
</feature>
<evidence type="ECO:0000256" key="2">
    <source>
        <dbReference type="ARBA" id="ARBA00022840"/>
    </source>
</evidence>
<dbReference type="InterPro" id="IPR019489">
    <property type="entry name" value="Clp_ATPase_C"/>
</dbReference>
<dbReference type="InterPro" id="IPR003959">
    <property type="entry name" value="ATPase_AAA_core"/>
</dbReference>
<feature type="domain" description="AAA+ ATPase" evidence="5">
    <location>
        <begin position="287"/>
        <end position="427"/>
    </location>
</feature>
<proteinExistence type="predicted"/>
<keyword evidence="4" id="KW-0812">Transmembrane</keyword>
<dbReference type="Pfam" id="PF10431">
    <property type="entry name" value="ClpB_D2-small"/>
    <property type="match status" value="1"/>
</dbReference>
<keyword evidence="1" id="KW-0547">Nucleotide-binding</keyword>
<dbReference type="GO" id="GO:0016887">
    <property type="term" value="F:ATP hydrolysis activity"/>
    <property type="evidence" value="ECO:0007669"/>
    <property type="project" value="InterPro"/>
</dbReference>
<comment type="caution">
    <text evidence="7">The sequence shown here is derived from an EMBL/GenBank/DDBJ whole genome shotgun (WGS) entry which is preliminary data.</text>
</comment>
<dbReference type="GO" id="GO:0005737">
    <property type="term" value="C:cytoplasm"/>
    <property type="evidence" value="ECO:0007669"/>
    <property type="project" value="TreeGrafter"/>
</dbReference>
<dbReference type="GO" id="GO:0034605">
    <property type="term" value="P:cellular response to heat"/>
    <property type="evidence" value="ECO:0007669"/>
    <property type="project" value="TreeGrafter"/>
</dbReference>
<dbReference type="Pfam" id="PF00004">
    <property type="entry name" value="AAA"/>
    <property type="match status" value="1"/>
</dbReference>
<reference evidence="7 8" key="1">
    <citation type="journal article" date="2015" name="Nature">
        <title>rRNA introns, odd ribosomes, and small enigmatic genomes across a large radiation of phyla.</title>
        <authorList>
            <person name="Brown C.T."/>
            <person name="Hug L.A."/>
            <person name="Thomas B.C."/>
            <person name="Sharon I."/>
            <person name="Castelle C.J."/>
            <person name="Singh A."/>
            <person name="Wilkins M.J."/>
            <person name="Williams K.H."/>
            <person name="Banfield J.F."/>
        </authorList>
    </citation>
    <scope>NUCLEOTIDE SEQUENCE [LARGE SCALE GENOMIC DNA]</scope>
</reference>
<evidence type="ECO:0000256" key="4">
    <source>
        <dbReference type="SAM" id="Phobius"/>
    </source>
</evidence>
<dbReference type="SUPFAM" id="SSF52540">
    <property type="entry name" value="P-loop containing nucleoside triphosphate hydrolases"/>
    <property type="match status" value="2"/>
</dbReference>
<dbReference type="InterPro" id="IPR050130">
    <property type="entry name" value="ClpA_ClpB"/>
</dbReference>
<dbReference type="EMBL" id="LCFP01000007">
    <property type="protein sequence ID" value="KKS97565.1"/>
    <property type="molecule type" value="Genomic_DNA"/>
</dbReference>
<feature type="domain" description="Clp ATPase C-terminal" evidence="6">
    <location>
        <begin position="727"/>
        <end position="812"/>
    </location>
</feature>
<dbReference type="SMART" id="SM01086">
    <property type="entry name" value="ClpB_D2-small"/>
    <property type="match status" value="1"/>
</dbReference>
<dbReference type="GO" id="GO:0005524">
    <property type="term" value="F:ATP binding"/>
    <property type="evidence" value="ECO:0007669"/>
    <property type="project" value="UniProtKB-KW"/>
</dbReference>
<dbReference type="GO" id="GO:0006508">
    <property type="term" value="P:proteolysis"/>
    <property type="evidence" value="ECO:0007669"/>
    <property type="project" value="UniProtKB-KW"/>
</dbReference>
<dbReference type="STRING" id="1618443.UV73_C0007G0008"/>
<keyword evidence="2 7" id="KW-0067">ATP-binding</keyword>
<name>A0A0G1DIA4_9BACT</name>
<dbReference type="PANTHER" id="PTHR11638:SF175">
    <property type="entry name" value="ATP-DEPENDENT CLP PROTEASE, ATP-BINDING SUBUNIT CLPC"/>
    <property type="match status" value="1"/>
</dbReference>
<dbReference type="InterPro" id="IPR027417">
    <property type="entry name" value="P-loop_NTPase"/>
</dbReference>
<evidence type="ECO:0000256" key="1">
    <source>
        <dbReference type="ARBA" id="ARBA00022741"/>
    </source>
</evidence>
<gene>
    <name evidence="7" type="primary">mecB</name>
    <name evidence="7" type="ORF">UV73_C0007G0008</name>
</gene>
<keyword evidence="3" id="KW-0143">Chaperone</keyword>
<dbReference type="AlphaFoldDB" id="A0A0G1DIA4"/>
<keyword evidence="7" id="KW-0378">Hydrolase</keyword>
<dbReference type="SMART" id="SM00382">
    <property type="entry name" value="AAA"/>
    <property type="match status" value="2"/>
</dbReference>
<accession>A0A0G1DIA4</accession>